<accession>A0A151NQL0</accession>
<dbReference type="EMBL" id="AKHW03002395">
    <property type="protein sequence ID" value="KYO38990.1"/>
    <property type="molecule type" value="Genomic_DNA"/>
</dbReference>
<comment type="caution">
    <text evidence="1">The sequence shown here is derived from an EMBL/GenBank/DDBJ whole genome shotgun (WGS) entry which is preliminary data.</text>
</comment>
<evidence type="ECO:0000313" key="1">
    <source>
        <dbReference type="EMBL" id="KYO38990.1"/>
    </source>
</evidence>
<proteinExistence type="predicted"/>
<evidence type="ECO:0000313" key="2">
    <source>
        <dbReference type="Proteomes" id="UP000050525"/>
    </source>
</evidence>
<name>A0A151NQL0_ALLMI</name>
<sequence length="92" mass="10581">MVGNMSGLARVAHCKAGVRLMALQLEKIFINFIDFDGFTPDLCQVHYTVYKILNDLEWSPYLCLFCAMHPVCALKKQQQNRREKLELASTML</sequence>
<keyword evidence="2" id="KW-1185">Reference proteome</keyword>
<reference evidence="1 2" key="1">
    <citation type="journal article" date="2012" name="Genome Biol.">
        <title>Sequencing three crocodilian genomes to illuminate the evolution of archosaurs and amniotes.</title>
        <authorList>
            <person name="St John J.A."/>
            <person name="Braun E.L."/>
            <person name="Isberg S.R."/>
            <person name="Miles L.G."/>
            <person name="Chong A.Y."/>
            <person name="Gongora J."/>
            <person name="Dalzell P."/>
            <person name="Moran C."/>
            <person name="Bed'hom B."/>
            <person name="Abzhanov A."/>
            <person name="Burgess S.C."/>
            <person name="Cooksey A.M."/>
            <person name="Castoe T.A."/>
            <person name="Crawford N.G."/>
            <person name="Densmore L.D."/>
            <person name="Drew J.C."/>
            <person name="Edwards S.V."/>
            <person name="Faircloth B.C."/>
            <person name="Fujita M.K."/>
            <person name="Greenwold M.J."/>
            <person name="Hoffmann F.G."/>
            <person name="Howard J.M."/>
            <person name="Iguchi T."/>
            <person name="Janes D.E."/>
            <person name="Khan S.Y."/>
            <person name="Kohno S."/>
            <person name="de Koning A.J."/>
            <person name="Lance S.L."/>
            <person name="McCarthy F.M."/>
            <person name="McCormack J.E."/>
            <person name="Merchant M.E."/>
            <person name="Peterson D.G."/>
            <person name="Pollock D.D."/>
            <person name="Pourmand N."/>
            <person name="Raney B.J."/>
            <person name="Roessler K.A."/>
            <person name="Sanford J.R."/>
            <person name="Sawyer R.H."/>
            <person name="Schmidt C.J."/>
            <person name="Triplett E.W."/>
            <person name="Tuberville T.D."/>
            <person name="Venegas-Anaya M."/>
            <person name="Howard J.T."/>
            <person name="Jarvis E.D."/>
            <person name="Guillette L.J.Jr."/>
            <person name="Glenn T.C."/>
            <person name="Green R.E."/>
            <person name="Ray D.A."/>
        </authorList>
    </citation>
    <scope>NUCLEOTIDE SEQUENCE [LARGE SCALE GENOMIC DNA]</scope>
    <source>
        <strain evidence="1">KSC_2009_1</strain>
    </source>
</reference>
<protein>
    <submittedName>
        <fullName evidence="1">Uncharacterized protein</fullName>
    </submittedName>
</protein>
<dbReference type="Proteomes" id="UP000050525">
    <property type="component" value="Unassembled WGS sequence"/>
</dbReference>
<gene>
    <name evidence="1" type="ORF">Y1Q_0022585</name>
</gene>
<organism evidence="1 2">
    <name type="scientific">Alligator mississippiensis</name>
    <name type="common">American alligator</name>
    <dbReference type="NCBI Taxonomy" id="8496"/>
    <lineage>
        <taxon>Eukaryota</taxon>
        <taxon>Metazoa</taxon>
        <taxon>Chordata</taxon>
        <taxon>Craniata</taxon>
        <taxon>Vertebrata</taxon>
        <taxon>Euteleostomi</taxon>
        <taxon>Archelosauria</taxon>
        <taxon>Archosauria</taxon>
        <taxon>Crocodylia</taxon>
        <taxon>Alligatoridae</taxon>
        <taxon>Alligatorinae</taxon>
        <taxon>Alligator</taxon>
    </lineage>
</organism>
<dbReference type="AlphaFoldDB" id="A0A151NQL0"/>